<gene>
    <name evidence="1" type="ORF">FIBSPDRAFT_847066</name>
</gene>
<reference evidence="1 2" key="1">
    <citation type="journal article" date="2016" name="Mol. Biol. Evol.">
        <title>Comparative Genomics of Early-Diverging Mushroom-Forming Fungi Provides Insights into the Origins of Lignocellulose Decay Capabilities.</title>
        <authorList>
            <person name="Nagy L.G."/>
            <person name="Riley R."/>
            <person name="Tritt A."/>
            <person name="Adam C."/>
            <person name="Daum C."/>
            <person name="Floudas D."/>
            <person name="Sun H."/>
            <person name="Yadav J.S."/>
            <person name="Pangilinan J."/>
            <person name="Larsson K.H."/>
            <person name="Matsuura K."/>
            <person name="Barry K."/>
            <person name="Labutti K."/>
            <person name="Kuo R."/>
            <person name="Ohm R.A."/>
            <person name="Bhattacharya S.S."/>
            <person name="Shirouzu T."/>
            <person name="Yoshinaga Y."/>
            <person name="Martin F.M."/>
            <person name="Grigoriev I.V."/>
            <person name="Hibbett D.S."/>
        </authorList>
    </citation>
    <scope>NUCLEOTIDE SEQUENCE [LARGE SCALE GENOMIC DNA]</scope>
    <source>
        <strain evidence="1 2">CBS 109695</strain>
    </source>
</reference>
<dbReference type="EMBL" id="KV417481">
    <property type="protein sequence ID" value="KZP33904.1"/>
    <property type="molecule type" value="Genomic_DNA"/>
</dbReference>
<sequence>MSEYDLGYKLAADGGFCTSPCLKPPQSSVLPGDASTGVTILSATAQLYPLTRDWETTGCRIRSRGNAIFYHQIP</sequence>
<evidence type="ECO:0000313" key="1">
    <source>
        <dbReference type="EMBL" id="KZP33904.1"/>
    </source>
</evidence>
<organism evidence="1 2">
    <name type="scientific">Athelia psychrophila</name>
    <dbReference type="NCBI Taxonomy" id="1759441"/>
    <lineage>
        <taxon>Eukaryota</taxon>
        <taxon>Fungi</taxon>
        <taxon>Dikarya</taxon>
        <taxon>Basidiomycota</taxon>
        <taxon>Agaricomycotina</taxon>
        <taxon>Agaricomycetes</taxon>
        <taxon>Agaricomycetidae</taxon>
        <taxon>Atheliales</taxon>
        <taxon>Atheliaceae</taxon>
        <taxon>Athelia</taxon>
    </lineage>
</organism>
<name>A0A166WMF5_9AGAM</name>
<dbReference type="Proteomes" id="UP000076532">
    <property type="component" value="Unassembled WGS sequence"/>
</dbReference>
<evidence type="ECO:0000313" key="2">
    <source>
        <dbReference type="Proteomes" id="UP000076532"/>
    </source>
</evidence>
<dbReference type="AlphaFoldDB" id="A0A166WMF5"/>
<keyword evidence="2" id="KW-1185">Reference proteome</keyword>
<proteinExistence type="predicted"/>
<accession>A0A166WMF5</accession>
<protein>
    <submittedName>
        <fullName evidence="1">Uncharacterized protein</fullName>
    </submittedName>
</protein>
<feature type="non-terminal residue" evidence="1">
    <location>
        <position position="74"/>
    </location>
</feature>